<protein>
    <recommendedName>
        <fullName evidence="2">N-acetylmuramoyl-L-alanine amidase</fullName>
        <ecNumber evidence="2">3.5.1.28</ecNumber>
    </recommendedName>
</protein>
<dbReference type="InterPro" id="IPR002502">
    <property type="entry name" value="Amidase_domain"/>
</dbReference>
<dbReference type="PROSITE" id="PS51318">
    <property type="entry name" value="TAT"/>
    <property type="match status" value="1"/>
</dbReference>
<sequence>MRRPVPRRRAAGAAAVVTVLMTGALAAPPAQARSSVATGHGTSAGKPSRAELFHEAGERHRVPETVLLAVSYLQSRWDDHHGAPSVDAGFGPMHLTDARAALAETHHHSSGHEDPRGDASRPPLVRRETPVDQERLPASLETLGRAAALTGLPASRLRTDPAANIEGGAALLAAHQRAAGLPLSTDPAQWYAAVAAYSGAGETGAARRFADDVFSLINAGESRRTDDGTVVTLPPVPVRPETRQLERLGLKDTVPGAECPRDLGCDWTPAPYQMLSEEPGDFGNHDLSNRPHNQAIDYIVIHDTEATWDTTLELVQDPAYVSWHYSLRSADGHIANHLRAKDVGWHAGNWYVNSKSVGLEHEGFLAEGGQWYTEAMYRTSARLVRHLAKKYDVPLDRAHVIGHDNVPGTVPATVAGMHQDPGPYWDWDHYFDLLGKPFKAQGKATSSLVTIRPDYDSNAEPYYCGATPADLCPVHGSASVTLRSEPRDDAPPVTDVGIRPSPGTWSVYNHAARVSTGQKYVVAERRGDWTALWYLGQKGWFKNDPRHATTLPAEGMVARLRPGLDSAPLYGRAYPEPAAYPADIPVQPLAPLQYTLRPGQFYSVGRTVNGEYYHSKTFELAGHTVVRGALRYHQVQFGHRIMFVRADDVVLTSAAALPRVPK</sequence>
<dbReference type="SMART" id="SM00644">
    <property type="entry name" value="Ami_2"/>
    <property type="match status" value="1"/>
</dbReference>
<dbReference type="SUPFAM" id="SSF55846">
    <property type="entry name" value="N-acetylmuramoyl-L-alanine amidase-like"/>
    <property type="match status" value="1"/>
</dbReference>
<keyword evidence="3 8" id="KW-0378">Hydrolase</keyword>
<feature type="region of interest" description="Disordered" evidence="5">
    <location>
        <begin position="103"/>
        <end position="133"/>
    </location>
</feature>
<evidence type="ECO:0000256" key="2">
    <source>
        <dbReference type="ARBA" id="ARBA00011901"/>
    </source>
</evidence>
<dbReference type="InterPro" id="IPR006311">
    <property type="entry name" value="TAT_signal"/>
</dbReference>
<gene>
    <name evidence="8" type="ORF">ACIGW0_23210</name>
</gene>
<comment type="catalytic activity">
    <reaction evidence="1">
        <text>Hydrolyzes the link between N-acetylmuramoyl residues and L-amino acid residues in certain cell-wall glycopeptides.</text>
        <dbReference type="EC" id="3.5.1.28"/>
    </reaction>
</comment>
<evidence type="ECO:0000313" key="8">
    <source>
        <dbReference type="EMBL" id="MFI9122273.1"/>
    </source>
</evidence>
<dbReference type="GO" id="GO:0008745">
    <property type="term" value="F:N-acetylmuramoyl-L-alanine amidase activity"/>
    <property type="evidence" value="ECO:0007669"/>
    <property type="project" value="UniProtKB-EC"/>
</dbReference>
<keyword evidence="4" id="KW-0961">Cell wall biogenesis/degradation</keyword>
<reference evidence="8 9" key="1">
    <citation type="submission" date="2024-10" db="EMBL/GenBank/DDBJ databases">
        <title>The Natural Products Discovery Center: Release of the First 8490 Sequenced Strains for Exploring Actinobacteria Biosynthetic Diversity.</title>
        <authorList>
            <person name="Kalkreuter E."/>
            <person name="Kautsar S.A."/>
            <person name="Yang D."/>
            <person name="Bader C.D."/>
            <person name="Teijaro C.N."/>
            <person name="Fluegel L."/>
            <person name="Davis C.M."/>
            <person name="Simpson J.R."/>
            <person name="Lauterbach L."/>
            <person name="Steele A.D."/>
            <person name="Gui C."/>
            <person name="Meng S."/>
            <person name="Li G."/>
            <person name="Viehrig K."/>
            <person name="Ye F."/>
            <person name="Su P."/>
            <person name="Kiefer A.F."/>
            <person name="Nichols A."/>
            <person name="Cepeda A.J."/>
            <person name="Yan W."/>
            <person name="Fan B."/>
            <person name="Jiang Y."/>
            <person name="Adhikari A."/>
            <person name="Zheng C.-J."/>
            <person name="Schuster L."/>
            <person name="Cowan T.M."/>
            <person name="Smanski M.J."/>
            <person name="Chevrette M.G."/>
            <person name="De Carvalho L.P.S."/>
            <person name="Shen B."/>
        </authorList>
    </citation>
    <scope>NUCLEOTIDE SEQUENCE [LARGE SCALE GENOMIC DNA]</scope>
    <source>
        <strain evidence="8 9">NPDC053346</strain>
    </source>
</reference>
<dbReference type="RefSeq" id="WP_399617884.1">
    <property type="nucleotide sequence ID" value="NZ_JBITYT010000010.1"/>
</dbReference>
<feature type="chain" id="PRO_5045223557" description="N-acetylmuramoyl-L-alanine amidase" evidence="6">
    <location>
        <begin position="27"/>
        <end position="662"/>
    </location>
</feature>
<dbReference type="Pfam" id="PF01510">
    <property type="entry name" value="Amidase_2"/>
    <property type="match status" value="1"/>
</dbReference>
<proteinExistence type="predicted"/>
<evidence type="ECO:0000256" key="6">
    <source>
        <dbReference type="SAM" id="SignalP"/>
    </source>
</evidence>
<feature type="compositionally biased region" description="Basic and acidic residues" evidence="5">
    <location>
        <begin position="104"/>
        <end position="133"/>
    </location>
</feature>
<dbReference type="InterPro" id="IPR036505">
    <property type="entry name" value="Amidase/PGRP_sf"/>
</dbReference>
<evidence type="ECO:0000256" key="3">
    <source>
        <dbReference type="ARBA" id="ARBA00022801"/>
    </source>
</evidence>
<feature type="region of interest" description="Disordered" evidence="5">
    <location>
        <begin position="28"/>
        <end position="47"/>
    </location>
</feature>
<dbReference type="PANTHER" id="PTHR30417">
    <property type="entry name" value="N-ACETYLMURAMOYL-L-ALANINE AMIDASE AMID"/>
    <property type="match status" value="1"/>
</dbReference>
<accession>A0ABW8CXF6</accession>
<dbReference type="Gene3D" id="1.10.530.10">
    <property type="match status" value="1"/>
</dbReference>
<evidence type="ECO:0000259" key="7">
    <source>
        <dbReference type="SMART" id="SM00644"/>
    </source>
</evidence>
<dbReference type="CDD" id="cd06583">
    <property type="entry name" value="PGRP"/>
    <property type="match status" value="1"/>
</dbReference>
<dbReference type="EC" id="3.5.1.28" evidence="2"/>
<feature type="domain" description="N-acetylmuramoyl-L-alanine amidase" evidence="7">
    <location>
        <begin position="285"/>
        <end position="422"/>
    </location>
</feature>
<keyword evidence="9" id="KW-1185">Reference proteome</keyword>
<feature type="compositionally biased region" description="Polar residues" evidence="5">
    <location>
        <begin position="32"/>
        <end position="41"/>
    </location>
</feature>
<comment type="caution">
    <text evidence="8">The sequence shown here is derived from an EMBL/GenBank/DDBJ whole genome shotgun (WGS) entry which is preliminary data.</text>
</comment>
<keyword evidence="6" id="KW-0732">Signal</keyword>
<dbReference type="EMBL" id="JBITYT010000010">
    <property type="protein sequence ID" value="MFI9122273.1"/>
    <property type="molecule type" value="Genomic_DNA"/>
</dbReference>
<organism evidence="8 9">
    <name type="scientific">Streptomyces bikiniensis</name>
    <dbReference type="NCBI Taxonomy" id="1896"/>
    <lineage>
        <taxon>Bacteria</taxon>
        <taxon>Bacillati</taxon>
        <taxon>Actinomycetota</taxon>
        <taxon>Actinomycetes</taxon>
        <taxon>Kitasatosporales</taxon>
        <taxon>Streptomycetaceae</taxon>
        <taxon>Streptomyces</taxon>
    </lineage>
</organism>
<evidence type="ECO:0000256" key="1">
    <source>
        <dbReference type="ARBA" id="ARBA00001561"/>
    </source>
</evidence>
<dbReference type="Proteomes" id="UP001614391">
    <property type="component" value="Unassembled WGS sequence"/>
</dbReference>
<feature type="signal peptide" evidence="6">
    <location>
        <begin position="1"/>
        <end position="26"/>
    </location>
</feature>
<evidence type="ECO:0000256" key="4">
    <source>
        <dbReference type="ARBA" id="ARBA00023316"/>
    </source>
</evidence>
<dbReference type="InterPro" id="IPR051206">
    <property type="entry name" value="NAMLAA_amidase_2"/>
</dbReference>
<evidence type="ECO:0000313" key="9">
    <source>
        <dbReference type="Proteomes" id="UP001614391"/>
    </source>
</evidence>
<name>A0ABW8CXF6_STRBI</name>
<dbReference type="Gene3D" id="3.40.80.10">
    <property type="entry name" value="Peptidoglycan recognition protein-like"/>
    <property type="match status" value="1"/>
</dbReference>
<dbReference type="PANTHER" id="PTHR30417:SF1">
    <property type="entry name" value="N-ACETYLMURAMOYL-L-ALANINE AMIDASE AMID"/>
    <property type="match status" value="1"/>
</dbReference>
<evidence type="ECO:0000256" key="5">
    <source>
        <dbReference type="SAM" id="MobiDB-lite"/>
    </source>
</evidence>